<evidence type="ECO:0000256" key="5">
    <source>
        <dbReference type="HAMAP-Rule" id="MF_00378"/>
    </source>
</evidence>
<dbReference type="PANTHER" id="PTHR30008">
    <property type="entry name" value="EXODEOXYRIBONUCLEASE 7 LARGE SUBUNIT"/>
    <property type="match status" value="1"/>
</dbReference>
<dbReference type="Proteomes" id="UP000621799">
    <property type="component" value="Unassembled WGS sequence"/>
</dbReference>
<evidence type="ECO:0000313" key="10">
    <source>
        <dbReference type="EMBL" id="MBE9041987.1"/>
    </source>
</evidence>
<evidence type="ECO:0000259" key="8">
    <source>
        <dbReference type="Pfam" id="PF02601"/>
    </source>
</evidence>
<keyword evidence="7" id="KW-0175">Coiled coil</keyword>
<dbReference type="SUPFAM" id="SSF50249">
    <property type="entry name" value="Nucleic acid-binding proteins"/>
    <property type="match status" value="1"/>
</dbReference>
<dbReference type="GO" id="GO:0008855">
    <property type="term" value="F:exodeoxyribonuclease VII activity"/>
    <property type="evidence" value="ECO:0007669"/>
    <property type="project" value="UniProtKB-UniRule"/>
</dbReference>
<keyword evidence="2 5" id="KW-0540">Nuclease</keyword>
<keyword evidence="11" id="KW-1185">Reference proteome</keyword>
<dbReference type="EMBL" id="JADEXN010000277">
    <property type="protein sequence ID" value="MBE9041987.1"/>
    <property type="molecule type" value="Genomic_DNA"/>
</dbReference>
<evidence type="ECO:0000256" key="2">
    <source>
        <dbReference type="ARBA" id="ARBA00022722"/>
    </source>
</evidence>
<comment type="subcellular location">
    <subcellularLocation>
        <location evidence="5 6">Cytoplasm</location>
    </subcellularLocation>
</comment>
<dbReference type="PANTHER" id="PTHR30008:SF0">
    <property type="entry name" value="EXODEOXYRIBONUCLEASE 7 LARGE SUBUNIT"/>
    <property type="match status" value="1"/>
</dbReference>
<evidence type="ECO:0000256" key="6">
    <source>
        <dbReference type="RuleBase" id="RU004355"/>
    </source>
</evidence>
<name>A0A928W017_9CYAN</name>
<evidence type="ECO:0000313" key="11">
    <source>
        <dbReference type="Proteomes" id="UP000621799"/>
    </source>
</evidence>
<feature type="domain" description="Exonuclease VII large subunit C-terminal" evidence="8">
    <location>
        <begin position="136"/>
        <end position="314"/>
    </location>
</feature>
<keyword evidence="3 5" id="KW-0378">Hydrolase</keyword>
<dbReference type="InterPro" id="IPR025824">
    <property type="entry name" value="OB-fold_nuc-bd_dom"/>
</dbReference>
<comment type="caution">
    <text evidence="10">The sequence shown here is derived from an EMBL/GenBank/DDBJ whole genome shotgun (WGS) entry which is preliminary data.</text>
</comment>
<reference evidence="10" key="1">
    <citation type="submission" date="2020-10" db="EMBL/GenBank/DDBJ databases">
        <authorList>
            <person name="Castelo-Branco R."/>
            <person name="Eusebio N."/>
            <person name="Adriana R."/>
            <person name="Vieira A."/>
            <person name="Brugerolle De Fraissinette N."/>
            <person name="Rezende De Castro R."/>
            <person name="Schneider M.P."/>
            <person name="Vasconcelos V."/>
            <person name="Leao P.N."/>
        </authorList>
    </citation>
    <scope>NUCLEOTIDE SEQUENCE</scope>
    <source>
        <strain evidence="10">LEGE 11467</strain>
    </source>
</reference>
<dbReference type="GO" id="GO:0009318">
    <property type="term" value="C:exodeoxyribonuclease VII complex"/>
    <property type="evidence" value="ECO:0007669"/>
    <property type="project" value="UniProtKB-UniRule"/>
</dbReference>
<dbReference type="GO" id="GO:0005737">
    <property type="term" value="C:cytoplasm"/>
    <property type="evidence" value="ECO:0007669"/>
    <property type="project" value="UniProtKB-SubCell"/>
</dbReference>
<keyword evidence="1 5" id="KW-0963">Cytoplasm</keyword>
<dbReference type="AlphaFoldDB" id="A0A928W017"/>
<dbReference type="GO" id="GO:0003676">
    <property type="term" value="F:nucleic acid binding"/>
    <property type="evidence" value="ECO:0007669"/>
    <property type="project" value="InterPro"/>
</dbReference>
<dbReference type="EC" id="3.1.11.6" evidence="5"/>
<feature type="domain" description="OB-fold nucleic acid binding" evidence="9">
    <location>
        <begin position="17"/>
        <end position="112"/>
    </location>
</feature>
<comment type="function">
    <text evidence="5">Bidirectionally degrades single-stranded DNA into large acid-insoluble oligonucleotides, which are then degraded further into small acid-soluble oligonucleotides.</text>
</comment>
<feature type="coiled-coil region" evidence="7">
    <location>
        <begin position="292"/>
        <end position="319"/>
    </location>
</feature>
<dbReference type="HAMAP" id="MF_00378">
    <property type="entry name" value="Exonuc_7_L"/>
    <property type="match status" value="1"/>
</dbReference>
<dbReference type="Pfam" id="PF02601">
    <property type="entry name" value="Exonuc_VII_L"/>
    <property type="match status" value="1"/>
</dbReference>
<dbReference type="InterPro" id="IPR012340">
    <property type="entry name" value="NA-bd_OB-fold"/>
</dbReference>
<dbReference type="InterPro" id="IPR020579">
    <property type="entry name" value="Exonuc_VII_lsu_C"/>
</dbReference>
<comment type="subunit">
    <text evidence="5">Heterooligomer composed of large and small subunits.</text>
</comment>
<dbReference type="Pfam" id="PF13742">
    <property type="entry name" value="tRNA_anti_2"/>
    <property type="match status" value="1"/>
</dbReference>
<protein>
    <recommendedName>
        <fullName evidence="5">Exodeoxyribonuclease 7 large subunit</fullName>
        <ecNumber evidence="5">3.1.11.6</ecNumber>
    </recommendedName>
    <alternativeName>
        <fullName evidence="5">Exodeoxyribonuclease VII large subunit</fullName>
        <shortName evidence="5">Exonuclease VII large subunit</shortName>
    </alternativeName>
</protein>
<dbReference type="NCBIfam" id="TIGR00237">
    <property type="entry name" value="xseA"/>
    <property type="match status" value="1"/>
</dbReference>
<comment type="catalytic activity">
    <reaction evidence="5 6">
        <text>Exonucleolytic cleavage in either 5'- to 3'- or 3'- to 5'-direction to yield nucleoside 5'-phosphates.</text>
        <dbReference type="EC" id="3.1.11.6"/>
    </reaction>
</comment>
<evidence type="ECO:0000256" key="7">
    <source>
        <dbReference type="SAM" id="Coils"/>
    </source>
</evidence>
<dbReference type="GO" id="GO:0006308">
    <property type="term" value="P:DNA catabolic process"/>
    <property type="evidence" value="ECO:0007669"/>
    <property type="project" value="UniProtKB-UniRule"/>
</dbReference>
<dbReference type="InterPro" id="IPR003753">
    <property type="entry name" value="Exonuc_VII_L"/>
</dbReference>
<comment type="similarity">
    <text evidence="5 6">Belongs to the XseA family.</text>
</comment>
<sequence>MMSDSQIANSPITDTALSVGGLTEYIQALLQDDRQLRQVWVTGEVSSTNAHRSGTFFTLRDTEGNATIRCVVWRSQLEKLAADLVCGEQFLVLGSIRVYPARGEYQLSVWQVLPAGEGLQALRYRQLRNRLEAEGLFDAAHKKTLPPHPQTIAVVTSGRAAAWGDIQRTLKQRYPGLRVLLSEAIVQGDRAPDSIAGAIARVEKDGRAEVLILSRGGGSVEDLACFNDERVVRAIATCSIPVIAGIGHQRDESLADLAADVCVHTPTAAAELVVPSLEGLREEHQARIEALAATANARLEAERNRLRQLQNRLQKLSLDQQLDWERKELKRLRQGLIRAARSRWQGATGQCQLLSEKLATLDPQGVLSRGYAAVRSANGEIVRSTVGLQEDDVLEVQLGEGRIRVKLIEILGDK</sequence>
<organism evidence="10 11">
    <name type="scientific">Zarconia navalis LEGE 11467</name>
    <dbReference type="NCBI Taxonomy" id="1828826"/>
    <lineage>
        <taxon>Bacteria</taxon>
        <taxon>Bacillati</taxon>
        <taxon>Cyanobacteriota</taxon>
        <taxon>Cyanophyceae</taxon>
        <taxon>Oscillatoriophycideae</taxon>
        <taxon>Oscillatoriales</taxon>
        <taxon>Oscillatoriales incertae sedis</taxon>
        <taxon>Zarconia</taxon>
        <taxon>Zarconia navalis</taxon>
    </lineage>
</organism>
<evidence type="ECO:0000256" key="4">
    <source>
        <dbReference type="ARBA" id="ARBA00022839"/>
    </source>
</evidence>
<gene>
    <name evidence="5" type="primary">xseA</name>
    <name evidence="10" type="ORF">IQ235_14485</name>
</gene>
<evidence type="ECO:0000256" key="1">
    <source>
        <dbReference type="ARBA" id="ARBA00022490"/>
    </source>
</evidence>
<keyword evidence="4 5" id="KW-0269">Exonuclease</keyword>
<proteinExistence type="inferred from homology"/>
<evidence type="ECO:0000256" key="3">
    <source>
        <dbReference type="ARBA" id="ARBA00022801"/>
    </source>
</evidence>
<dbReference type="CDD" id="cd04489">
    <property type="entry name" value="ExoVII_LU_OBF"/>
    <property type="match status" value="1"/>
</dbReference>
<accession>A0A928W017</accession>
<evidence type="ECO:0000259" key="9">
    <source>
        <dbReference type="Pfam" id="PF13742"/>
    </source>
</evidence>